<reference evidence="2" key="2">
    <citation type="journal article" date="2021" name="PeerJ">
        <title>Extensive microbial diversity within the chicken gut microbiome revealed by metagenomics and culture.</title>
        <authorList>
            <person name="Gilroy R."/>
            <person name="Ravi A."/>
            <person name="Getino M."/>
            <person name="Pursley I."/>
            <person name="Horton D.L."/>
            <person name="Alikhan N.F."/>
            <person name="Baker D."/>
            <person name="Gharbi K."/>
            <person name="Hall N."/>
            <person name="Watson M."/>
            <person name="Adriaenssens E.M."/>
            <person name="Foster-Nyarko E."/>
            <person name="Jarju S."/>
            <person name="Secka A."/>
            <person name="Antonio M."/>
            <person name="Oren A."/>
            <person name="Chaudhuri R.R."/>
            <person name="La Ragione R."/>
            <person name="Hildebrand F."/>
            <person name="Pallen M.J."/>
        </authorList>
    </citation>
    <scope>NUCLEOTIDE SEQUENCE</scope>
    <source>
        <strain evidence="2">CHK195-12923</strain>
    </source>
</reference>
<feature type="transmembrane region" description="Helical" evidence="1">
    <location>
        <begin position="53"/>
        <end position="74"/>
    </location>
</feature>
<evidence type="ECO:0000256" key="1">
    <source>
        <dbReference type="SAM" id="Phobius"/>
    </source>
</evidence>
<sequence>MAAIVNFFETKITPPKAWGAYHLCCLAVVAVLTAVIFACGRKLRADRGLSHKITCVAGGILIFIELLKNLFYGLEVAADGSVYWDYPWQIFPFQFCSTPMYVCFVLMFTKQGKFREALNAFLATYGAFGGAVVMLHPNSVLVDFLFIDIHTMLWHGTLFLLGALQWGGGTFRFRLSSYLGATAVFLVLVAVALTLNLSLKQLSLECGFNMFYISPYVPCTILFMVKIWELAPYPVFLAVYVLGFALIALAIFYVIGSICRAIYGNFSYACGVPFRSPRFHISARRYRHRSFAVKRKRREQIYWRC</sequence>
<accession>A0A9D1MKR1</accession>
<dbReference type="Pfam" id="PF14808">
    <property type="entry name" value="TMEM164"/>
    <property type="match status" value="1"/>
</dbReference>
<evidence type="ECO:0000313" key="3">
    <source>
        <dbReference type="Proteomes" id="UP000824110"/>
    </source>
</evidence>
<feature type="transmembrane region" description="Helical" evidence="1">
    <location>
        <begin position="178"/>
        <end position="198"/>
    </location>
</feature>
<dbReference type="EMBL" id="DVNE01000057">
    <property type="protein sequence ID" value="HIU62072.1"/>
    <property type="molecule type" value="Genomic_DNA"/>
</dbReference>
<keyword evidence="1" id="KW-0812">Transmembrane</keyword>
<gene>
    <name evidence="2" type="ORF">IAB69_05455</name>
</gene>
<dbReference type="Proteomes" id="UP000824110">
    <property type="component" value="Unassembled WGS sequence"/>
</dbReference>
<feature type="transmembrane region" description="Helical" evidence="1">
    <location>
        <begin position="20"/>
        <end position="41"/>
    </location>
</feature>
<feature type="transmembrane region" description="Helical" evidence="1">
    <location>
        <begin position="120"/>
        <end position="138"/>
    </location>
</feature>
<reference evidence="2" key="1">
    <citation type="submission" date="2020-10" db="EMBL/GenBank/DDBJ databases">
        <authorList>
            <person name="Gilroy R."/>
        </authorList>
    </citation>
    <scope>NUCLEOTIDE SEQUENCE</scope>
    <source>
        <strain evidence="2">CHK195-12923</strain>
    </source>
</reference>
<evidence type="ECO:0000313" key="2">
    <source>
        <dbReference type="EMBL" id="HIU62072.1"/>
    </source>
</evidence>
<keyword evidence="1" id="KW-1133">Transmembrane helix</keyword>
<keyword evidence="1" id="KW-0472">Membrane</keyword>
<protein>
    <submittedName>
        <fullName evidence="2">YwaF family protein</fullName>
    </submittedName>
</protein>
<feature type="transmembrane region" description="Helical" evidence="1">
    <location>
        <begin position="86"/>
        <end position="108"/>
    </location>
</feature>
<comment type="caution">
    <text evidence="2">The sequence shown here is derived from an EMBL/GenBank/DDBJ whole genome shotgun (WGS) entry which is preliminary data.</text>
</comment>
<name>A0A9D1MKR1_9FIRM</name>
<feature type="transmembrane region" description="Helical" evidence="1">
    <location>
        <begin position="210"/>
        <end position="228"/>
    </location>
</feature>
<dbReference type="AlphaFoldDB" id="A0A9D1MKR1"/>
<feature type="transmembrane region" description="Helical" evidence="1">
    <location>
        <begin position="235"/>
        <end position="255"/>
    </location>
</feature>
<organism evidence="2 3">
    <name type="scientific">Candidatus Coproplasma excrementigallinarum</name>
    <dbReference type="NCBI Taxonomy" id="2840747"/>
    <lineage>
        <taxon>Bacteria</taxon>
        <taxon>Bacillati</taxon>
        <taxon>Bacillota</taxon>
        <taxon>Clostridia</taxon>
        <taxon>Eubacteriales</taxon>
        <taxon>Candidatus Coproplasma</taxon>
    </lineage>
</organism>
<proteinExistence type="predicted"/>